<dbReference type="AlphaFoldDB" id="A0A6C0FDS1"/>
<dbReference type="InterPro" id="IPR050381">
    <property type="entry name" value="SLX1_endonuclease"/>
</dbReference>
<dbReference type="InterPro" id="IPR000305">
    <property type="entry name" value="GIY-YIG_endonuc"/>
</dbReference>
<feature type="domain" description="GIY-YIG" evidence="1">
    <location>
        <begin position="1"/>
        <end position="80"/>
    </location>
</feature>
<accession>A0A6C0FDS1</accession>
<evidence type="ECO:0000259" key="1">
    <source>
        <dbReference type="PROSITE" id="PS50164"/>
    </source>
</evidence>
<sequence>MYVVYLLKCENYSYVGMTNDIFKRLRQHNGEIKGGARYTSKRKGWYPVLIIDGFTDMKSAMQCEWRLKHFARGHGSVRGVKGKLKYLSKYLYEENTIKGFDDQNIPIIEYRKWTSKCEKSIHEQSLKFYLDDEYVEYFNILPHKYSAKELYMK</sequence>
<dbReference type="SUPFAM" id="SSF82771">
    <property type="entry name" value="GIY-YIG endonuclease"/>
    <property type="match status" value="1"/>
</dbReference>
<evidence type="ECO:0000313" key="2">
    <source>
        <dbReference type="EMBL" id="QHT39021.1"/>
    </source>
</evidence>
<dbReference type="Gene3D" id="3.40.1440.10">
    <property type="entry name" value="GIY-YIG endonuclease"/>
    <property type="match status" value="1"/>
</dbReference>
<dbReference type="PROSITE" id="PS50164">
    <property type="entry name" value="GIY_YIG"/>
    <property type="match status" value="1"/>
</dbReference>
<dbReference type="EMBL" id="MN738838">
    <property type="protein sequence ID" value="QHT39021.1"/>
    <property type="molecule type" value="Genomic_DNA"/>
</dbReference>
<dbReference type="InterPro" id="IPR035901">
    <property type="entry name" value="GIY-YIG_endonuc_sf"/>
</dbReference>
<organism evidence="2">
    <name type="scientific">viral metagenome</name>
    <dbReference type="NCBI Taxonomy" id="1070528"/>
    <lineage>
        <taxon>unclassified sequences</taxon>
        <taxon>metagenomes</taxon>
        <taxon>organismal metagenomes</taxon>
    </lineage>
</organism>
<dbReference type="PANTHER" id="PTHR20208">
    <property type="entry name" value="STRUCTURE-SPECIFIC ENDONUCLEASE SUBUNIT SLX1"/>
    <property type="match status" value="1"/>
</dbReference>
<name>A0A6C0FDS1_9ZZZZ</name>
<reference evidence="2" key="1">
    <citation type="journal article" date="2020" name="Nature">
        <title>Giant virus diversity and host interactions through global metagenomics.</title>
        <authorList>
            <person name="Schulz F."/>
            <person name="Roux S."/>
            <person name="Paez-Espino D."/>
            <person name="Jungbluth S."/>
            <person name="Walsh D.A."/>
            <person name="Denef V.J."/>
            <person name="McMahon K.D."/>
            <person name="Konstantinidis K.T."/>
            <person name="Eloe-Fadrosh E.A."/>
            <person name="Kyrpides N.C."/>
            <person name="Woyke T."/>
        </authorList>
    </citation>
    <scope>NUCLEOTIDE SEQUENCE</scope>
    <source>
        <strain evidence="2">GVMAG-S-ERX556126-94</strain>
    </source>
</reference>
<dbReference type="Pfam" id="PF01541">
    <property type="entry name" value="GIY-YIG"/>
    <property type="match status" value="1"/>
</dbReference>
<protein>
    <recommendedName>
        <fullName evidence="1">GIY-YIG domain-containing protein</fullName>
    </recommendedName>
</protein>
<proteinExistence type="predicted"/>